<protein>
    <submittedName>
        <fullName evidence="7">Probable E3 ubiquitin-protein ligase MID2</fullName>
    </submittedName>
</protein>
<dbReference type="InterPro" id="IPR047153">
    <property type="entry name" value="TRIM45/56/19-like"/>
</dbReference>
<dbReference type="GO" id="GO:0061630">
    <property type="term" value="F:ubiquitin protein ligase activity"/>
    <property type="evidence" value="ECO:0007669"/>
    <property type="project" value="TreeGrafter"/>
</dbReference>
<evidence type="ECO:0000259" key="5">
    <source>
        <dbReference type="PROSITE" id="PS50119"/>
    </source>
</evidence>
<dbReference type="Gene3D" id="2.120.10.30">
    <property type="entry name" value="TolB, C-terminal domain"/>
    <property type="match status" value="1"/>
</dbReference>
<dbReference type="PANTHER" id="PTHR25462">
    <property type="entry name" value="BONUS, ISOFORM C-RELATED"/>
    <property type="match status" value="1"/>
</dbReference>
<proteinExistence type="predicted"/>
<dbReference type="GO" id="GO:0008270">
    <property type="term" value="F:zinc ion binding"/>
    <property type="evidence" value="ECO:0007669"/>
    <property type="project" value="UniProtKB-KW"/>
</dbReference>
<feature type="repeat" description="NHL" evidence="3">
    <location>
        <begin position="485"/>
        <end position="510"/>
    </location>
</feature>
<keyword evidence="2" id="KW-0863">Zinc-finger</keyword>
<dbReference type="KEGG" id="cvn:111106883"/>
<dbReference type="SMART" id="SM00336">
    <property type="entry name" value="BBOX"/>
    <property type="match status" value="2"/>
</dbReference>
<gene>
    <name evidence="7" type="primary">LOC111106883</name>
</gene>
<dbReference type="RefSeq" id="XP_022297460.1">
    <property type="nucleotide sequence ID" value="XM_022441752.1"/>
</dbReference>
<dbReference type="PROSITE" id="PS51125">
    <property type="entry name" value="NHL"/>
    <property type="match status" value="1"/>
</dbReference>
<dbReference type="GeneID" id="111106883"/>
<dbReference type="AlphaFoldDB" id="A0A8B8B221"/>
<name>A0A8B8B221_CRAVI</name>
<evidence type="ECO:0000313" key="7">
    <source>
        <dbReference type="RefSeq" id="XP_022297460.1"/>
    </source>
</evidence>
<keyword evidence="2" id="KW-0479">Metal-binding</keyword>
<evidence type="ECO:0000313" key="6">
    <source>
        <dbReference type="Proteomes" id="UP000694844"/>
    </source>
</evidence>
<evidence type="ECO:0000256" key="4">
    <source>
        <dbReference type="SAM" id="Coils"/>
    </source>
</evidence>
<dbReference type="SUPFAM" id="SSF101898">
    <property type="entry name" value="NHL repeat"/>
    <property type="match status" value="1"/>
</dbReference>
<reference evidence="7" key="1">
    <citation type="submission" date="2025-08" db="UniProtKB">
        <authorList>
            <consortium name="RefSeq"/>
        </authorList>
    </citation>
    <scope>IDENTIFICATION</scope>
    <source>
        <tissue evidence="7">Whole sample</tissue>
    </source>
</reference>
<dbReference type="CDD" id="cd19756">
    <property type="entry name" value="Bbox2"/>
    <property type="match status" value="1"/>
</dbReference>
<keyword evidence="1" id="KW-0677">Repeat</keyword>
<dbReference type="PANTHER" id="PTHR25462:SF296">
    <property type="entry name" value="MEIOTIC P26, ISOFORM F"/>
    <property type="match status" value="1"/>
</dbReference>
<feature type="domain" description="B box-type" evidence="5">
    <location>
        <begin position="8"/>
        <end position="53"/>
    </location>
</feature>
<dbReference type="InterPro" id="IPR011042">
    <property type="entry name" value="6-blade_b-propeller_TolB-like"/>
</dbReference>
<dbReference type="InterPro" id="IPR000315">
    <property type="entry name" value="Znf_B-box"/>
</dbReference>
<keyword evidence="4" id="KW-0175">Coiled coil</keyword>
<accession>A0A8B8B221</accession>
<sequence length="553" mass="63590">MDPDYSAQDVARCKLCKTTIAQSYCDFCHVNLCRPCIGEHISDEYDKHKIVPFQQRKSTLIYPKCATHRNEDCKYQCKDCNIFVCFECVVSNQHQGHQYSKLEKMFTALKTQIEKDEDELENLILPKYEEIAEDLQSQIASLDGEYEKLTTEMSKLREEMHREVDNAINQIEMEIGEIKVKHHSILQKHLDEIKEIQALIQQSQTYLNELKESNKVCLTIQYTSNNAEFSHFSPKMLVTMPEFQPKQIKREELCRLFGELIPLSTTLEERVFTAKEPNTSVRELLDEPEVLNTIKTGHRSLHSVTCLNEEHIWTSGSTADIKCFNIKGVLQKTNKTKSSERPRDIAVDYDETILYSDETQKTVYKVKNDQTEAIITLQGWKPAELCVTSSCDLLVTMYSDDYNQSKVVRYSGSTVKQTIQFDDKGQPLYSGNGSIKYISENRNLDICVNDYVAGAIVVVNQAGNLRFRYSGHPSTTKAKPFKPFGITTDSEGRILTVDRDNHCIHILDKDGQFLRYIDNCDLKYPYGLCVDSNDSLFVCEFNVGNVKKIKYMK</sequence>
<dbReference type="InterPro" id="IPR001258">
    <property type="entry name" value="NHL_repeat"/>
</dbReference>
<feature type="coiled-coil region" evidence="4">
    <location>
        <begin position="99"/>
        <end position="166"/>
    </location>
</feature>
<evidence type="ECO:0000256" key="1">
    <source>
        <dbReference type="ARBA" id="ARBA00022737"/>
    </source>
</evidence>
<keyword evidence="6" id="KW-1185">Reference proteome</keyword>
<evidence type="ECO:0000256" key="2">
    <source>
        <dbReference type="PROSITE-ProRule" id="PRU00024"/>
    </source>
</evidence>
<dbReference type="Pfam" id="PF00643">
    <property type="entry name" value="zf-B_box"/>
    <property type="match status" value="1"/>
</dbReference>
<dbReference type="OrthoDB" id="27136at2759"/>
<dbReference type="Gene3D" id="3.30.160.60">
    <property type="entry name" value="Classic Zinc Finger"/>
    <property type="match status" value="1"/>
</dbReference>
<dbReference type="Proteomes" id="UP000694844">
    <property type="component" value="Chromosome 8"/>
</dbReference>
<dbReference type="PROSITE" id="PS50119">
    <property type="entry name" value="ZF_BBOX"/>
    <property type="match status" value="2"/>
</dbReference>
<dbReference type="SUPFAM" id="SSF57845">
    <property type="entry name" value="B-box zinc-binding domain"/>
    <property type="match status" value="1"/>
</dbReference>
<feature type="domain" description="B box-type" evidence="5">
    <location>
        <begin position="65"/>
        <end position="102"/>
    </location>
</feature>
<organism evidence="6 7">
    <name type="scientific">Crassostrea virginica</name>
    <name type="common">Eastern oyster</name>
    <dbReference type="NCBI Taxonomy" id="6565"/>
    <lineage>
        <taxon>Eukaryota</taxon>
        <taxon>Metazoa</taxon>
        <taxon>Spiralia</taxon>
        <taxon>Lophotrochozoa</taxon>
        <taxon>Mollusca</taxon>
        <taxon>Bivalvia</taxon>
        <taxon>Autobranchia</taxon>
        <taxon>Pteriomorphia</taxon>
        <taxon>Ostreida</taxon>
        <taxon>Ostreoidea</taxon>
        <taxon>Ostreidae</taxon>
        <taxon>Crassostrea</taxon>
    </lineage>
</organism>
<keyword evidence="2" id="KW-0862">Zinc</keyword>
<evidence type="ECO:0000256" key="3">
    <source>
        <dbReference type="PROSITE-ProRule" id="PRU00504"/>
    </source>
</evidence>